<feature type="domain" description="Major facilitator superfamily (MFS) profile" evidence="7">
    <location>
        <begin position="26"/>
        <end position="432"/>
    </location>
</feature>
<dbReference type="AlphaFoldDB" id="A0A974S4M7"/>
<dbReference type="Pfam" id="PF07690">
    <property type="entry name" value="MFS_1"/>
    <property type="match status" value="1"/>
</dbReference>
<keyword evidence="5 6" id="KW-0472">Membrane</keyword>
<gene>
    <name evidence="8" type="ORF">H5J25_02090</name>
</gene>
<evidence type="ECO:0000313" key="8">
    <source>
        <dbReference type="EMBL" id="QQV77619.1"/>
    </source>
</evidence>
<feature type="transmembrane region" description="Helical" evidence="6">
    <location>
        <begin position="408"/>
        <end position="426"/>
    </location>
</feature>
<evidence type="ECO:0000259" key="7">
    <source>
        <dbReference type="PROSITE" id="PS50850"/>
    </source>
</evidence>
<dbReference type="PANTHER" id="PTHR23505:SF79">
    <property type="entry name" value="PROTEIN SPINSTER"/>
    <property type="match status" value="1"/>
</dbReference>
<evidence type="ECO:0000256" key="6">
    <source>
        <dbReference type="SAM" id="Phobius"/>
    </source>
</evidence>
<feature type="transmembrane region" description="Helical" evidence="6">
    <location>
        <begin position="22"/>
        <end position="39"/>
    </location>
</feature>
<name>A0A974S4M7_9SPHN</name>
<dbReference type="KEGG" id="sari:H5J25_02090"/>
<dbReference type="InterPro" id="IPR020846">
    <property type="entry name" value="MFS_dom"/>
</dbReference>
<feature type="transmembrane region" description="Helical" evidence="6">
    <location>
        <begin position="239"/>
        <end position="264"/>
    </location>
</feature>
<dbReference type="PANTHER" id="PTHR23505">
    <property type="entry name" value="SPINSTER"/>
    <property type="match status" value="1"/>
</dbReference>
<feature type="transmembrane region" description="Helical" evidence="6">
    <location>
        <begin position="181"/>
        <end position="201"/>
    </location>
</feature>
<dbReference type="PROSITE" id="PS50850">
    <property type="entry name" value="MFS"/>
    <property type="match status" value="1"/>
</dbReference>
<protein>
    <submittedName>
        <fullName evidence="8">MFS transporter</fullName>
    </submittedName>
</protein>
<dbReference type="GO" id="GO:0022857">
    <property type="term" value="F:transmembrane transporter activity"/>
    <property type="evidence" value="ECO:0007669"/>
    <property type="project" value="InterPro"/>
</dbReference>
<comment type="subcellular location">
    <subcellularLocation>
        <location evidence="1">Membrane</location>
        <topology evidence="1">Multi-pass membrane protein</topology>
    </subcellularLocation>
</comment>
<feature type="transmembrane region" description="Helical" evidence="6">
    <location>
        <begin position="307"/>
        <end position="329"/>
    </location>
</feature>
<proteinExistence type="predicted"/>
<evidence type="ECO:0000256" key="3">
    <source>
        <dbReference type="ARBA" id="ARBA00022692"/>
    </source>
</evidence>
<keyword evidence="3 6" id="KW-0812">Transmembrane</keyword>
<dbReference type="Gene3D" id="1.20.1250.20">
    <property type="entry name" value="MFS general substrate transporter like domains"/>
    <property type="match status" value="2"/>
</dbReference>
<dbReference type="InterPro" id="IPR044770">
    <property type="entry name" value="MFS_spinster-like"/>
</dbReference>
<sequence length="440" mass="47267">MAGGREEGIASARSARASDDRYAWLVLGLLCIVYVLNFLDRQLLSILAKPIQDDLGITDGQLGRLGGLYFAMFYCILGVPVAWLADRGNRVRVLTIACALWSAATIACGMSHSYGQLAAARMSVGIGEAGGVPPSYSIISDYFPSDRRGLALGLFNLGPPLGQALGVAFGAKIAAAYDWRLAFILLGAAGLIAAAGVWAFVREPRRGATDTRPVAMPEVAGEAASFGGTLRLFFDRKTLLLVSLAAGATQFVTYATLGFTTLFLMREKDMTLDQVAIWYALVLAIGVSAGIYLSGRIIDRRAATDPQIYGTMPGIALLLAIPFFIGFVWAPTWPLAIVFLIGPTFLNYFYLTPAVTYVQNAVAPRQRTLAGAVLLLIMNLIGLGLGPTWLGMASDWFKASHPGHSLQLAFYTLVPFYFVAIALHFASARALRREHSETAP</sequence>
<evidence type="ECO:0000313" key="9">
    <source>
        <dbReference type="Proteomes" id="UP000595894"/>
    </source>
</evidence>
<dbReference type="EMBL" id="CP061035">
    <property type="protein sequence ID" value="QQV77619.1"/>
    <property type="molecule type" value="Genomic_DNA"/>
</dbReference>
<evidence type="ECO:0000256" key="5">
    <source>
        <dbReference type="ARBA" id="ARBA00023136"/>
    </source>
</evidence>
<feature type="transmembrane region" description="Helical" evidence="6">
    <location>
        <begin position="91"/>
        <end position="112"/>
    </location>
</feature>
<dbReference type="Proteomes" id="UP000595894">
    <property type="component" value="Chromosome"/>
</dbReference>
<dbReference type="SUPFAM" id="SSF103473">
    <property type="entry name" value="MFS general substrate transporter"/>
    <property type="match status" value="1"/>
</dbReference>
<dbReference type="InterPro" id="IPR011701">
    <property type="entry name" value="MFS"/>
</dbReference>
<keyword evidence="2" id="KW-0813">Transport</keyword>
<accession>A0A974S4M7</accession>
<organism evidence="8 9">
    <name type="scientific">Sphingomonas aliaeris</name>
    <dbReference type="NCBI Taxonomy" id="2759526"/>
    <lineage>
        <taxon>Bacteria</taxon>
        <taxon>Pseudomonadati</taxon>
        <taxon>Pseudomonadota</taxon>
        <taxon>Alphaproteobacteria</taxon>
        <taxon>Sphingomonadales</taxon>
        <taxon>Sphingomonadaceae</taxon>
        <taxon>Sphingomonas</taxon>
    </lineage>
</organism>
<evidence type="ECO:0000256" key="2">
    <source>
        <dbReference type="ARBA" id="ARBA00022448"/>
    </source>
</evidence>
<reference evidence="9" key="1">
    <citation type="submission" date="2020-09" db="EMBL/GenBank/DDBJ databases">
        <title>Sphingomonas sp., a new species isolated from pork steak.</title>
        <authorList>
            <person name="Heidler von Heilborn D."/>
        </authorList>
    </citation>
    <scope>NUCLEOTIDE SEQUENCE [LARGE SCALE GENOMIC DNA]</scope>
</reference>
<dbReference type="InterPro" id="IPR036259">
    <property type="entry name" value="MFS_trans_sf"/>
</dbReference>
<evidence type="ECO:0000256" key="4">
    <source>
        <dbReference type="ARBA" id="ARBA00022989"/>
    </source>
</evidence>
<feature type="transmembrane region" description="Helical" evidence="6">
    <location>
        <begin position="369"/>
        <end position="388"/>
    </location>
</feature>
<dbReference type="RefSeq" id="WP_202094271.1">
    <property type="nucleotide sequence ID" value="NZ_CP061035.1"/>
</dbReference>
<dbReference type="GO" id="GO:0016020">
    <property type="term" value="C:membrane"/>
    <property type="evidence" value="ECO:0007669"/>
    <property type="project" value="UniProtKB-SubCell"/>
</dbReference>
<feature type="transmembrane region" description="Helical" evidence="6">
    <location>
        <begin position="335"/>
        <end position="357"/>
    </location>
</feature>
<feature type="transmembrane region" description="Helical" evidence="6">
    <location>
        <begin position="276"/>
        <end position="295"/>
    </location>
</feature>
<feature type="transmembrane region" description="Helical" evidence="6">
    <location>
        <begin position="67"/>
        <end position="85"/>
    </location>
</feature>
<keyword evidence="4 6" id="KW-1133">Transmembrane helix</keyword>
<dbReference type="CDD" id="cd17328">
    <property type="entry name" value="MFS_spinster_like"/>
    <property type="match status" value="1"/>
</dbReference>
<evidence type="ECO:0000256" key="1">
    <source>
        <dbReference type="ARBA" id="ARBA00004141"/>
    </source>
</evidence>
<keyword evidence="9" id="KW-1185">Reference proteome</keyword>